<protein>
    <submittedName>
        <fullName evidence="2">Uncharacterized protein</fullName>
    </submittedName>
</protein>
<proteinExistence type="predicted"/>
<reference evidence="2" key="3">
    <citation type="submission" date="2025-08" db="UniProtKB">
        <authorList>
            <consortium name="RefSeq"/>
        </authorList>
    </citation>
    <scope>IDENTIFICATION</scope>
    <source>
        <strain evidence="2">NI907</strain>
    </source>
</reference>
<dbReference type="AlphaFoldDB" id="A0A6P8AM87"/>
<accession>A0A6P8AM87</accession>
<gene>
    <name evidence="2" type="ORF">PgNI_12507</name>
</gene>
<dbReference type="KEGG" id="pgri:PgNI_12507"/>
<dbReference type="RefSeq" id="XP_030976008.1">
    <property type="nucleotide sequence ID" value="XM_031132455.1"/>
</dbReference>
<name>A0A6P8AM87_PYRGI</name>
<keyword evidence="1" id="KW-1185">Reference proteome</keyword>
<reference evidence="2" key="1">
    <citation type="journal article" date="2019" name="Mol. Biol. Evol.">
        <title>Blast fungal genomes show frequent chromosomal changes, gene gains and losses, and effector gene turnover.</title>
        <authorList>
            <person name="Gomez Luciano L.B."/>
            <person name="Jason Tsai I."/>
            <person name="Chuma I."/>
            <person name="Tosa Y."/>
            <person name="Chen Y.H."/>
            <person name="Li J.Y."/>
            <person name="Li M.Y."/>
            <person name="Jade Lu M.Y."/>
            <person name="Nakayashiki H."/>
            <person name="Li W.H."/>
        </authorList>
    </citation>
    <scope>NUCLEOTIDE SEQUENCE</scope>
    <source>
        <strain evidence="2">NI907</strain>
    </source>
</reference>
<sequence>MRVNRPVGISPVASWEAFVQNGYHLHLNRCQPDPGLDMTREAIEDSTIQFGGQVNKTEKSPHRGLITCNHVIDNVTWQNPPATAAALGGLCGRFKGRTEIQG</sequence>
<dbReference type="GeneID" id="41967358"/>
<evidence type="ECO:0000313" key="1">
    <source>
        <dbReference type="Proteomes" id="UP000515153"/>
    </source>
</evidence>
<dbReference type="Proteomes" id="UP000515153">
    <property type="component" value="Unplaced"/>
</dbReference>
<organism evidence="1 2">
    <name type="scientific">Pyricularia grisea</name>
    <name type="common">Crabgrass-specific blast fungus</name>
    <name type="synonym">Magnaporthe grisea</name>
    <dbReference type="NCBI Taxonomy" id="148305"/>
    <lineage>
        <taxon>Eukaryota</taxon>
        <taxon>Fungi</taxon>
        <taxon>Dikarya</taxon>
        <taxon>Ascomycota</taxon>
        <taxon>Pezizomycotina</taxon>
        <taxon>Sordariomycetes</taxon>
        <taxon>Sordariomycetidae</taxon>
        <taxon>Magnaporthales</taxon>
        <taxon>Pyriculariaceae</taxon>
        <taxon>Pyricularia</taxon>
    </lineage>
</organism>
<evidence type="ECO:0000313" key="2">
    <source>
        <dbReference type="RefSeq" id="XP_030976008.1"/>
    </source>
</evidence>
<reference evidence="2" key="2">
    <citation type="submission" date="2019-10" db="EMBL/GenBank/DDBJ databases">
        <authorList>
            <consortium name="NCBI Genome Project"/>
        </authorList>
    </citation>
    <scope>NUCLEOTIDE SEQUENCE</scope>
    <source>
        <strain evidence="2">NI907</strain>
    </source>
</reference>